<dbReference type="Pfam" id="PF00501">
    <property type="entry name" value="AMP-binding"/>
    <property type="match status" value="1"/>
</dbReference>
<dbReference type="UniPathway" id="UPA00930"/>
<dbReference type="PIRSF" id="PIRSF006444">
    <property type="entry name" value="PaaK"/>
    <property type="match status" value="1"/>
</dbReference>
<evidence type="ECO:0000313" key="13">
    <source>
        <dbReference type="Proteomes" id="UP000035932"/>
    </source>
</evidence>
<sequence length="433" mass="48129">MTAHADVHDDGERLSGDELAALQLQRLRATLHHAYERVPHYRQAFDKAGVHPDDCRSLADLALFPFTAKADLRDQYPFGMFAVPRSEVRRIHASSGTTGRPTVVGYTDRDLSTWADVVARSIRAAGGRPGQMVHVAYGYGLFTGGLGAHYGAERLGCTVVPASGGMTDRQVRLIQDFRPEIIMVTPSYMLTLLDEMERQGIDPRTTSLRTGIFGAEPWTEEMRREIEQRLDVDAVDIYGLSEVMGPGVAQECVETKDGLHIWEDHFYPEVVDPFTGEVLPEGASGELVFTSLTKEAMPIVRYRTRDLTRLLPGTARPAFRRMEKVTGRSDDMIILRGVNLYPTQIEEILLRTPALAPHFQLRLTREGRMDALTVRVEARREADAGRRKAAAAAVVRAVKDGIGVSVAVEVVDPETLERSVGKIKRVTDLREAR</sequence>
<comment type="subunit">
    <text evidence="1">Monomer.</text>
</comment>
<dbReference type="Proteomes" id="UP000035932">
    <property type="component" value="Unassembled WGS sequence"/>
</dbReference>
<dbReference type="GO" id="GO:0047475">
    <property type="term" value="F:phenylacetate-CoA ligase activity"/>
    <property type="evidence" value="ECO:0007669"/>
    <property type="project" value="UniProtKB-EC"/>
</dbReference>
<dbReference type="EC" id="6.2.1.30" evidence="6 9"/>
<evidence type="ECO:0000256" key="6">
    <source>
        <dbReference type="ARBA" id="ARBA00066629"/>
    </source>
</evidence>
<dbReference type="NCBIfam" id="TIGR02155">
    <property type="entry name" value="PA_CoA_ligase"/>
    <property type="match status" value="1"/>
</dbReference>
<dbReference type="PANTHER" id="PTHR43439">
    <property type="entry name" value="PHENYLACETATE-COENZYME A LIGASE"/>
    <property type="match status" value="1"/>
</dbReference>
<dbReference type="AlphaFoldDB" id="A0A0J6XIC9"/>
<dbReference type="SUPFAM" id="SSF56801">
    <property type="entry name" value="Acetyl-CoA synthetase-like"/>
    <property type="match status" value="1"/>
</dbReference>
<keyword evidence="2 9" id="KW-0436">Ligase</keyword>
<evidence type="ECO:0000256" key="3">
    <source>
        <dbReference type="ARBA" id="ARBA00022741"/>
    </source>
</evidence>
<evidence type="ECO:0000256" key="4">
    <source>
        <dbReference type="ARBA" id="ARBA00060591"/>
    </source>
</evidence>
<dbReference type="RefSeq" id="WP_048479790.1">
    <property type="nucleotide sequence ID" value="NZ_JBIRUD010000014.1"/>
</dbReference>
<dbReference type="InterPro" id="IPR028154">
    <property type="entry name" value="AMP-dep_Lig_C"/>
</dbReference>
<dbReference type="Gene3D" id="3.40.50.12780">
    <property type="entry name" value="N-terminal domain of ligase-like"/>
    <property type="match status" value="1"/>
</dbReference>
<keyword evidence="13" id="KW-1185">Reference proteome</keyword>
<dbReference type="STRING" id="66430.ACS04_29060"/>
<evidence type="ECO:0000256" key="7">
    <source>
        <dbReference type="ARBA" id="ARBA00068695"/>
    </source>
</evidence>
<comment type="similarity">
    <text evidence="5 9">Belongs to the phenylacetyl-CoA ligase family.</text>
</comment>
<evidence type="ECO:0000256" key="9">
    <source>
        <dbReference type="PIRNR" id="PIRNR006444"/>
    </source>
</evidence>
<keyword evidence="3 9" id="KW-0547">Nucleotide-binding</keyword>
<dbReference type="InterPro" id="IPR049623">
    <property type="entry name" value="PA_CoA_lig_proteobact_actino"/>
</dbReference>
<evidence type="ECO:0000313" key="12">
    <source>
        <dbReference type="EMBL" id="KMO94398.1"/>
    </source>
</evidence>
<dbReference type="GO" id="GO:0000166">
    <property type="term" value="F:nucleotide binding"/>
    <property type="evidence" value="ECO:0007669"/>
    <property type="project" value="UniProtKB-KW"/>
</dbReference>
<comment type="pathway">
    <text evidence="4 9">Aromatic compound metabolism; phenylacetate degradation.</text>
</comment>
<evidence type="ECO:0000256" key="5">
    <source>
        <dbReference type="ARBA" id="ARBA00061566"/>
    </source>
</evidence>
<dbReference type="CDD" id="cd05913">
    <property type="entry name" value="PaaK"/>
    <property type="match status" value="1"/>
</dbReference>
<gene>
    <name evidence="12" type="ORF">ACS04_29060</name>
</gene>
<comment type="caution">
    <text evidence="12">The sequence shown here is derived from an EMBL/GenBank/DDBJ whole genome shotgun (WGS) entry which is preliminary data.</text>
</comment>
<dbReference type="PANTHER" id="PTHR43439:SF1">
    <property type="entry name" value="PHENYLACETATE-COENZYME A LIGASE"/>
    <property type="match status" value="1"/>
</dbReference>
<name>A0A0J6XIC9_9ACTN</name>
<protein>
    <recommendedName>
        <fullName evidence="7 9">Phenylacetate-coenzyme A ligase</fullName>
        <ecNumber evidence="6 9">6.2.1.30</ecNumber>
    </recommendedName>
    <alternativeName>
        <fullName evidence="8 9">Phenylacetyl-CoA ligase</fullName>
    </alternativeName>
</protein>
<evidence type="ECO:0000259" key="10">
    <source>
        <dbReference type="Pfam" id="PF00501"/>
    </source>
</evidence>
<dbReference type="OrthoDB" id="580775at2"/>
<evidence type="ECO:0000256" key="2">
    <source>
        <dbReference type="ARBA" id="ARBA00022598"/>
    </source>
</evidence>
<dbReference type="InterPro" id="IPR042099">
    <property type="entry name" value="ANL_N_sf"/>
</dbReference>
<dbReference type="Gene3D" id="3.30.300.30">
    <property type="match status" value="1"/>
</dbReference>
<dbReference type="FunFam" id="3.40.50.12780:FF:000016">
    <property type="entry name" value="Phenylacetate-coenzyme A ligase"/>
    <property type="match status" value="1"/>
</dbReference>
<organism evidence="12 13">
    <name type="scientific">Streptomyces roseus</name>
    <dbReference type="NCBI Taxonomy" id="66430"/>
    <lineage>
        <taxon>Bacteria</taxon>
        <taxon>Bacillati</taxon>
        <taxon>Actinomycetota</taxon>
        <taxon>Actinomycetes</taxon>
        <taxon>Kitasatosporales</taxon>
        <taxon>Streptomycetaceae</taxon>
        <taxon>Streptomyces</taxon>
    </lineage>
</organism>
<evidence type="ECO:0000259" key="11">
    <source>
        <dbReference type="Pfam" id="PF14535"/>
    </source>
</evidence>
<dbReference type="InterPro" id="IPR000873">
    <property type="entry name" value="AMP-dep_synth/lig_dom"/>
</dbReference>
<evidence type="ECO:0000256" key="1">
    <source>
        <dbReference type="ARBA" id="ARBA00011245"/>
    </source>
</evidence>
<feature type="domain" description="AMP-dependent ligase C-terminal" evidence="11">
    <location>
        <begin position="337"/>
        <end position="430"/>
    </location>
</feature>
<dbReference type="PATRIC" id="fig|66430.4.peg.1497"/>
<dbReference type="GO" id="GO:0010124">
    <property type="term" value="P:phenylacetate catabolic process"/>
    <property type="evidence" value="ECO:0007669"/>
    <property type="project" value="UniProtKB-UniRule"/>
</dbReference>
<accession>A0A0J6XIC9</accession>
<comment type="catalytic activity">
    <reaction evidence="9">
        <text>2-phenylacetate + ATP + CoA = phenylacetyl-CoA + AMP + diphosphate</text>
        <dbReference type="Rhea" id="RHEA:20956"/>
        <dbReference type="ChEBI" id="CHEBI:18401"/>
        <dbReference type="ChEBI" id="CHEBI:30616"/>
        <dbReference type="ChEBI" id="CHEBI:33019"/>
        <dbReference type="ChEBI" id="CHEBI:57287"/>
        <dbReference type="ChEBI" id="CHEBI:57390"/>
        <dbReference type="ChEBI" id="CHEBI:456215"/>
        <dbReference type="EC" id="6.2.1.30"/>
    </reaction>
</comment>
<evidence type="ECO:0000256" key="8">
    <source>
        <dbReference type="ARBA" id="ARBA00075111"/>
    </source>
</evidence>
<feature type="domain" description="AMP-dependent synthetase/ligase" evidence="10">
    <location>
        <begin position="94"/>
        <end position="290"/>
    </location>
</feature>
<reference evidence="12 13" key="1">
    <citation type="submission" date="2015-06" db="EMBL/GenBank/DDBJ databases">
        <title>Recapitulation of the evolution of biosynthetic gene clusters reveals hidden chemical diversity on bacterial genomes.</title>
        <authorList>
            <person name="Cruz-Morales P."/>
            <person name="Martinez-Guerrero C."/>
            <person name="Morales-Escalante M.A."/>
            <person name="Yanez-Guerra L.A."/>
            <person name="Kopp J.F."/>
            <person name="Feldmann J."/>
            <person name="Ramos-Aboites H.E."/>
            <person name="Barona-Gomez F."/>
        </authorList>
    </citation>
    <scope>NUCLEOTIDE SEQUENCE [LARGE SCALE GENOMIC DNA]</scope>
    <source>
        <strain evidence="12 13">ATCC 31245</strain>
    </source>
</reference>
<proteinExistence type="inferred from homology"/>
<dbReference type="InterPro" id="IPR011880">
    <property type="entry name" value="PA_CoA_ligase"/>
</dbReference>
<dbReference type="Pfam" id="PF14535">
    <property type="entry name" value="AMP-binding_C_2"/>
    <property type="match status" value="1"/>
</dbReference>
<comment type="function">
    <text evidence="9">Catalyzes the activation of phenylacetic acid (PA) to phenylacetyl-CoA (PA-CoA).</text>
</comment>
<dbReference type="InterPro" id="IPR051414">
    <property type="entry name" value="Adenylate-forming_Reductase"/>
</dbReference>
<dbReference type="InterPro" id="IPR045851">
    <property type="entry name" value="AMP-bd_C_sf"/>
</dbReference>
<dbReference type="EMBL" id="LFML01000127">
    <property type="protein sequence ID" value="KMO94398.1"/>
    <property type="molecule type" value="Genomic_DNA"/>
</dbReference>